<proteinExistence type="predicted"/>
<comment type="caution">
    <text evidence="1">The sequence shown here is derived from an EMBL/GenBank/DDBJ whole genome shotgun (WGS) entry which is preliminary data.</text>
</comment>
<evidence type="ECO:0000313" key="1">
    <source>
        <dbReference type="EMBL" id="KKK63998.1"/>
    </source>
</evidence>
<accession>A0A0F8X5E0</accession>
<protein>
    <submittedName>
        <fullName evidence="1">Uncharacterized protein</fullName>
    </submittedName>
</protein>
<gene>
    <name evidence="1" type="ORF">LCGC14_2988650</name>
</gene>
<organism evidence="1">
    <name type="scientific">marine sediment metagenome</name>
    <dbReference type="NCBI Taxonomy" id="412755"/>
    <lineage>
        <taxon>unclassified sequences</taxon>
        <taxon>metagenomes</taxon>
        <taxon>ecological metagenomes</taxon>
    </lineage>
</organism>
<feature type="non-terminal residue" evidence="1">
    <location>
        <position position="1"/>
    </location>
</feature>
<dbReference type="AlphaFoldDB" id="A0A0F8X5E0"/>
<dbReference type="EMBL" id="LAZR01061233">
    <property type="protein sequence ID" value="KKK63998.1"/>
    <property type="molecule type" value="Genomic_DNA"/>
</dbReference>
<sequence>VTGSPGAVITLDTTAGVVFQLNPQTFPALDMAGADDIHLRNLSGSEFSTSVNLVADITTLADGVTPIGNNKYFNLVIWGGQNRTGQTSHLYCNLPIGQYGKQGDAIVDAEKFSVHTIPNDFRGVGFLIGELTFQFSSGGGGTWALIQERVLLGHFPILIPGGGTTTIISTFVDSSFEIFGNLDDTKRIAFQADSITTGTTRIITMADVNVDLADIATNNAKVSNVTHTGDVTGATALTLDLNNLGTETSIASGDFLAMVDITDSGSEKITFDNLQANIVKTGALNSGSITSGFGNIDIGSSTIDAGTIDGTAVTATTQLVSNIWKDINALDVKAEYTGSQTGHADFDGTDDSVSIADREEYDGTGVF</sequence>
<name>A0A0F8X5E0_9ZZZZ</name>
<reference evidence="1" key="1">
    <citation type="journal article" date="2015" name="Nature">
        <title>Complex archaea that bridge the gap between prokaryotes and eukaryotes.</title>
        <authorList>
            <person name="Spang A."/>
            <person name="Saw J.H."/>
            <person name="Jorgensen S.L."/>
            <person name="Zaremba-Niedzwiedzka K."/>
            <person name="Martijn J."/>
            <person name="Lind A.E."/>
            <person name="van Eijk R."/>
            <person name="Schleper C."/>
            <person name="Guy L."/>
            <person name="Ettema T.J."/>
        </authorList>
    </citation>
    <scope>NUCLEOTIDE SEQUENCE</scope>
</reference>
<feature type="non-terminal residue" evidence="1">
    <location>
        <position position="367"/>
    </location>
</feature>